<dbReference type="Proteomes" id="UP000559182">
    <property type="component" value="Unassembled WGS sequence"/>
</dbReference>
<dbReference type="PANTHER" id="PTHR12521">
    <property type="entry name" value="PROTEIN C6ORF130"/>
    <property type="match status" value="1"/>
</dbReference>
<dbReference type="SMART" id="SM00506">
    <property type="entry name" value="A1pp"/>
    <property type="match status" value="1"/>
</dbReference>
<evidence type="ECO:0000256" key="1">
    <source>
        <dbReference type="ARBA" id="ARBA00035885"/>
    </source>
</evidence>
<dbReference type="InterPro" id="IPR043472">
    <property type="entry name" value="Macro_dom-like"/>
</dbReference>
<accession>A0A839N1Y6</accession>
<protein>
    <submittedName>
        <fullName evidence="3">O-acetyl-ADP-ribose deacetylase (Regulator of RNase III)</fullName>
    </submittedName>
</protein>
<evidence type="ECO:0000313" key="4">
    <source>
        <dbReference type="Proteomes" id="UP000559182"/>
    </source>
</evidence>
<dbReference type="PROSITE" id="PS51154">
    <property type="entry name" value="MACRO"/>
    <property type="match status" value="1"/>
</dbReference>
<dbReference type="AlphaFoldDB" id="A0A839N1Y6"/>
<evidence type="ECO:0000259" key="2">
    <source>
        <dbReference type="PROSITE" id="PS51154"/>
    </source>
</evidence>
<organism evidence="3 4">
    <name type="scientific">Flexivirga oryzae</name>
    <dbReference type="NCBI Taxonomy" id="1794944"/>
    <lineage>
        <taxon>Bacteria</taxon>
        <taxon>Bacillati</taxon>
        <taxon>Actinomycetota</taxon>
        <taxon>Actinomycetes</taxon>
        <taxon>Micrococcales</taxon>
        <taxon>Dermacoccaceae</taxon>
        <taxon>Flexivirga</taxon>
    </lineage>
</organism>
<dbReference type="GO" id="GO:0140291">
    <property type="term" value="P:peptidyl-glutamate ADP-deribosylation"/>
    <property type="evidence" value="ECO:0007669"/>
    <property type="project" value="TreeGrafter"/>
</dbReference>
<evidence type="ECO:0000313" key="3">
    <source>
        <dbReference type="EMBL" id="MBB2890809.1"/>
    </source>
</evidence>
<proteinExistence type="predicted"/>
<dbReference type="Pfam" id="PF01661">
    <property type="entry name" value="Macro"/>
    <property type="match status" value="1"/>
</dbReference>
<dbReference type="SUPFAM" id="SSF52949">
    <property type="entry name" value="Macro domain-like"/>
    <property type="match status" value="1"/>
</dbReference>
<dbReference type="PANTHER" id="PTHR12521:SF0">
    <property type="entry name" value="ADP-RIBOSE GLYCOHYDROLASE OARD1"/>
    <property type="match status" value="1"/>
</dbReference>
<dbReference type="Gene3D" id="3.40.220.10">
    <property type="entry name" value="Leucine Aminopeptidase, subunit E, domain 1"/>
    <property type="match status" value="1"/>
</dbReference>
<comment type="catalytic activity">
    <reaction evidence="1">
        <text>an N-(ADP-alpha-D-ribosyl)-thymidine in DNA + H2O = a thymidine in DNA + ADP-D-ribose</text>
        <dbReference type="Rhea" id="RHEA:71655"/>
        <dbReference type="Rhea" id="RHEA-COMP:13556"/>
        <dbReference type="Rhea" id="RHEA-COMP:18051"/>
        <dbReference type="ChEBI" id="CHEBI:15377"/>
        <dbReference type="ChEBI" id="CHEBI:57967"/>
        <dbReference type="ChEBI" id="CHEBI:137386"/>
        <dbReference type="ChEBI" id="CHEBI:191199"/>
    </reaction>
    <physiologicalReaction direction="left-to-right" evidence="1">
        <dbReference type="Rhea" id="RHEA:71656"/>
    </physiologicalReaction>
</comment>
<comment type="caution">
    <text evidence="3">The sequence shown here is derived from an EMBL/GenBank/DDBJ whole genome shotgun (WGS) entry which is preliminary data.</text>
</comment>
<reference evidence="3 4" key="1">
    <citation type="submission" date="2020-08" db="EMBL/GenBank/DDBJ databases">
        <title>Sequencing the genomes of 1000 actinobacteria strains.</title>
        <authorList>
            <person name="Klenk H.-P."/>
        </authorList>
    </citation>
    <scope>NUCLEOTIDE SEQUENCE [LARGE SCALE GENOMIC DNA]</scope>
    <source>
        <strain evidence="3 4">DSM 105369</strain>
    </source>
</reference>
<dbReference type="InterPro" id="IPR002589">
    <property type="entry name" value="Macro_dom"/>
</dbReference>
<dbReference type="CDD" id="cd02901">
    <property type="entry name" value="Macro_Poa1p-like"/>
    <property type="match status" value="1"/>
</dbReference>
<feature type="domain" description="Macro" evidence="2">
    <location>
        <begin position="1"/>
        <end position="162"/>
    </location>
</feature>
<dbReference type="RefSeq" id="WP_183319162.1">
    <property type="nucleotide sequence ID" value="NZ_JACHVQ010000001.1"/>
</dbReference>
<dbReference type="InterPro" id="IPR050892">
    <property type="entry name" value="ADP-ribose_metab_enzymes"/>
</dbReference>
<dbReference type="EMBL" id="JACHVQ010000001">
    <property type="protein sequence ID" value="MBB2890809.1"/>
    <property type="molecule type" value="Genomic_DNA"/>
</dbReference>
<name>A0A839N1Y6_9MICO</name>
<gene>
    <name evidence="3" type="ORF">FHU39_000793</name>
</gene>
<sequence length="354" mass="39264">MIREAEGNLLTADVDALVNTVNTVGVMGKGIALQFKRAYPEMYKAYARAAKAGEVVPGRMFVWHTEAMSGPSLIINFPTKRHWRSPSRLEDIRDGLRALVHVVSEAGVESIALPPLGCGNGGLQWSEVRPLIVQALGGLPIEVVLYPPKGAPRAAAMVENRQKPKMTPGRAALLGIMSRYREVTLEAPSVIEVQKLMYFLQEAGQPLRLNYVKGRYGPYADNLRHVLTELEGHYISGFGDGSAKVGEAEPLELLDDGGDETRQIVMSSDILSERLNRVLRVVSGYESAYGLELLASVHWVAEHDDRAAESPEIATELVSSWTPRKSRLFTPEHVRRAWETLREQDWLPRIAIHN</sequence>
<keyword evidence="4" id="KW-1185">Reference proteome</keyword>